<sequence length="127" mass="14166">MMRATQYRPRLRYVSDGRAAETVKSELIANDESNGETFSVLFFVIGFVSGSLLARMLFHAAWTKNSIIGFERSRPVYVKCMAAVTSRVWSDCHGKTPYKPRLLTAAWRGINSIDGQAYVPCPGALVM</sequence>
<keyword evidence="3" id="KW-1185">Reference proteome</keyword>
<dbReference type="AlphaFoldDB" id="A0A5B7FW10"/>
<name>A0A5B7FW10_PORTR</name>
<protein>
    <submittedName>
        <fullName evidence="2">Uncharacterized protein</fullName>
    </submittedName>
</protein>
<evidence type="ECO:0000313" key="2">
    <source>
        <dbReference type="EMBL" id="MPC49525.1"/>
    </source>
</evidence>
<dbReference type="Proteomes" id="UP000324222">
    <property type="component" value="Unassembled WGS sequence"/>
</dbReference>
<accession>A0A5B7FW10</accession>
<dbReference type="EMBL" id="VSRR010008925">
    <property type="protein sequence ID" value="MPC49525.1"/>
    <property type="molecule type" value="Genomic_DNA"/>
</dbReference>
<proteinExistence type="predicted"/>
<feature type="transmembrane region" description="Helical" evidence="1">
    <location>
        <begin position="38"/>
        <end position="58"/>
    </location>
</feature>
<keyword evidence="1" id="KW-0472">Membrane</keyword>
<gene>
    <name evidence="2" type="ORF">E2C01_043328</name>
</gene>
<comment type="caution">
    <text evidence="2">The sequence shown here is derived from an EMBL/GenBank/DDBJ whole genome shotgun (WGS) entry which is preliminary data.</text>
</comment>
<reference evidence="2 3" key="1">
    <citation type="submission" date="2019-05" db="EMBL/GenBank/DDBJ databases">
        <title>Another draft genome of Portunus trituberculatus and its Hox gene families provides insights of decapod evolution.</title>
        <authorList>
            <person name="Jeong J.-H."/>
            <person name="Song I."/>
            <person name="Kim S."/>
            <person name="Choi T."/>
            <person name="Kim D."/>
            <person name="Ryu S."/>
            <person name="Kim W."/>
        </authorList>
    </citation>
    <scope>NUCLEOTIDE SEQUENCE [LARGE SCALE GENOMIC DNA]</scope>
    <source>
        <tissue evidence="2">Muscle</tissue>
    </source>
</reference>
<evidence type="ECO:0000256" key="1">
    <source>
        <dbReference type="SAM" id="Phobius"/>
    </source>
</evidence>
<keyword evidence="1" id="KW-1133">Transmembrane helix</keyword>
<keyword evidence="1" id="KW-0812">Transmembrane</keyword>
<evidence type="ECO:0000313" key="3">
    <source>
        <dbReference type="Proteomes" id="UP000324222"/>
    </source>
</evidence>
<organism evidence="2 3">
    <name type="scientific">Portunus trituberculatus</name>
    <name type="common">Swimming crab</name>
    <name type="synonym">Neptunus trituberculatus</name>
    <dbReference type="NCBI Taxonomy" id="210409"/>
    <lineage>
        <taxon>Eukaryota</taxon>
        <taxon>Metazoa</taxon>
        <taxon>Ecdysozoa</taxon>
        <taxon>Arthropoda</taxon>
        <taxon>Crustacea</taxon>
        <taxon>Multicrustacea</taxon>
        <taxon>Malacostraca</taxon>
        <taxon>Eumalacostraca</taxon>
        <taxon>Eucarida</taxon>
        <taxon>Decapoda</taxon>
        <taxon>Pleocyemata</taxon>
        <taxon>Brachyura</taxon>
        <taxon>Eubrachyura</taxon>
        <taxon>Portunoidea</taxon>
        <taxon>Portunidae</taxon>
        <taxon>Portuninae</taxon>
        <taxon>Portunus</taxon>
    </lineage>
</organism>